<dbReference type="EMBL" id="JAHLQT010021845">
    <property type="protein sequence ID" value="KAG7167011.1"/>
    <property type="molecule type" value="Genomic_DNA"/>
</dbReference>
<evidence type="ECO:0000313" key="3">
    <source>
        <dbReference type="EMBL" id="KAG7167011.1"/>
    </source>
</evidence>
<protein>
    <submittedName>
        <fullName evidence="3">Uncharacterized protein</fullName>
    </submittedName>
</protein>
<dbReference type="Proteomes" id="UP000747542">
    <property type="component" value="Unassembled WGS sequence"/>
</dbReference>
<evidence type="ECO:0000256" key="2">
    <source>
        <dbReference type="SAM" id="SignalP"/>
    </source>
</evidence>
<keyword evidence="2" id="KW-0732">Signal</keyword>
<name>A0A8J5K0C1_HOMAM</name>
<keyword evidence="4" id="KW-1185">Reference proteome</keyword>
<dbReference type="AlphaFoldDB" id="A0A8J5K0C1"/>
<feature type="non-terminal residue" evidence="3">
    <location>
        <position position="133"/>
    </location>
</feature>
<proteinExistence type="predicted"/>
<sequence length="133" mass="14485">MRLLFLLVLMVAACNSHYSKPPALPTGTQQVSPVGPPPEQLPGSHYSAPGQHPEPSSERLTGSVSSHHRSVRSTWNGSKRDLLSLVGLVLQEYLGLARRSTFSLSPQHSDPGDLLSNNYVSQTKSEDNDDDRP</sequence>
<organism evidence="3 4">
    <name type="scientific">Homarus americanus</name>
    <name type="common">American lobster</name>
    <dbReference type="NCBI Taxonomy" id="6706"/>
    <lineage>
        <taxon>Eukaryota</taxon>
        <taxon>Metazoa</taxon>
        <taxon>Ecdysozoa</taxon>
        <taxon>Arthropoda</taxon>
        <taxon>Crustacea</taxon>
        <taxon>Multicrustacea</taxon>
        <taxon>Malacostraca</taxon>
        <taxon>Eumalacostraca</taxon>
        <taxon>Eucarida</taxon>
        <taxon>Decapoda</taxon>
        <taxon>Pleocyemata</taxon>
        <taxon>Astacidea</taxon>
        <taxon>Nephropoidea</taxon>
        <taxon>Nephropidae</taxon>
        <taxon>Homarus</taxon>
    </lineage>
</organism>
<evidence type="ECO:0000256" key="1">
    <source>
        <dbReference type="SAM" id="MobiDB-lite"/>
    </source>
</evidence>
<evidence type="ECO:0000313" key="4">
    <source>
        <dbReference type="Proteomes" id="UP000747542"/>
    </source>
</evidence>
<comment type="caution">
    <text evidence="3">The sequence shown here is derived from an EMBL/GenBank/DDBJ whole genome shotgun (WGS) entry which is preliminary data.</text>
</comment>
<gene>
    <name evidence="3" type="ORF">Hamer_G005320</name>
</gene>
<feature type="signal peptide" evidence="2">
    <location>
        <begin position="1"/>
        <end position="16"/>
    </location>
</feature>
<feature type="region of interest" description="Disordered" evidence="1">
    <location>
        <begin position="19"/>
        <end position="75"/>
    </location>
</feature>
<feature type="region of interest" description="Disordered" evidence="1">
    <location>
        <begin position="102"/>
        <end position="133"/>
    </location>
</feature>
<reference evidence="3" key="1">
    <citation type="journal article" date="2021" name="Sci. Adv.">
        <title>The American lobster genome reveals insights on longevity, neural, and immune adaptations.</title>
        <authorList>
            <person name="Polinski J.M."/>
            <person name="Zimin A.V."/>
            <person name="Clark K.F."/>
            <person name="Kohn A.B."/>
            <person name="Sadowski N."/>
            <person name="Timp W."/>
            <person name="Ptitsyn A."/>
            <person name="Khanna P."/>
            <person name="Romanova D.Y."/>
            <person name="Williams P."/>
            <person name="Greenwood S.J."/>
            <person name="Moroz L.L."/>
            <person name="Walt D.R."/>
            <person name="Bodnar A.G."/>
        </authorList>
    </citation>
    <scope>NUCLEOTIDE SEQUENCE</scope>
    <source>
        <strain evidence="3">GMGI-L3</strain>
    </source>
</reference>
<accession>A0A8J5K0C1</accession>
<feature type="chain" id="PRO_5035303318" evidence="2">
    <location>
        <begin position="17"/>
        <end position="133"/>
    </location>
</feature>